<organism evidence="1 2">
    <name type="scientific">Actinoplanes italicus</name>
    <dbReference type="NCBI Taxonomy" id="113567"/>
    <lineage>
        <taxon>Bacteria</taxon>
        <taxon>Bacillati</taxon>
        <taxon>Actinomycetota</taxon>
        <taxon>Actinomycetes</taxon>
        <taxon>Micromonosporales</taxon>
        <taxon>Micromonosporaceae</taxon>
        <taxon>Actinoplanes</taxon>
    </lineage>
</organism>
<gene>
    <name evidence="1" type="ORF">CLV67_118219</name>
</gene>
<dbReference type="EMBL" id="PVMZ01000018">
    <property type="protein sequence ID" value="PRX16888.1"/>
    <property type="molecule type" value="Genomic_DNA"/>
</dbReference>
<protein>
    <submittedName>
        <fullName evidence="1">Uncharacterized protein</fullName>
    </submittedName>
</protein>
<reference evidence="1 2" key="1">
    <citation type="submission" date="2018-03" db="EMBL/GenBank/DDBJ databases">
        <title>Genomic Encyclopedia of Archaeal and Bacterial Type Strains, Phase II (KMG-II): from individual species to whole genera.</title>
        <authorList>
            <person name="Goeker M."/>
        </authorList>
    </citation>
    <scope>NUCLEOTIDE SEQUENCE [LARGE SCALE GENOMIC DNA]</scope>
    <source>
        <strain evidence="1 2">DSM 43146</strain>
    </source>
</reference>
<accession>A0A2T0K284</accession>
<proteinExistence type="predicted"/>
<name>A0A2T0K284_9ACTN</name>
<comment type="caution">
    <text evidence="1">The sequence shown here is derived from an EMBL/GenBank/DDBJ whole genome shotgun (WGS) entry which is preliminary data.</text>
</comment>
<keyword evidence="2" id="KW-1185">Reference proteome</keyword>
<dbReference type="Proteomes" id="UP000239415">
    <property type="component" value="Unassembled WGS sequence"/>
</dbReference>
<dbReference type="AlphaFoldDB" id="A0A2T0K284"/>
<evidence type="ECO:0000313" key="2">
    <source>
        <dbReference type="Proteomes" id="UP000239415"/>
    </source>
</evidence>
<evidence type="ECO:0000313" key="1">
    <source>
        <dbReference type="EMBL" id="PRX16888.1"/>
    </source>
</evidence>
<sequence length="79" mass="8616">MTGVRPVPVGAGQRGGRDDPLRRLTLIVSDGAIEHVFHPISEPASHAAQVVDWLRGRRREDQWAIGQPPVSLPRNAFGS</sequence>